<name>A0ABQ7V318_SOLTU</name>
<keyword evidence="2" id="KW-1185">Reference proteome</keyword>
<protein>
    <submittedName>
        <fullName evidence="1">Uncharacterized protein</fullName>
    </submittedName>
</protein>
<sequence>MKQERNWSKVLTIQRHIDAHWPYNIWDNDKMVFEIPETSQLVLYDPETRQVTDLGFQLDLIFSGCWVFNYKESLVPIKRGNETQGEDNAVEQIEHYFYTIPMDEDLRV</sequence>
<proteinExistence type="predicted"/>
<organism evidence="1 2">
    <name type="scientific">Solanum tuberosum</name>
    <name type="common">Potato</name>
    <dbReference type="NCBI Taxonomy" id="4113"/>
    <lineage>
        <taxon>Eukaryota</taxon>
        <taxon>Viridiplantae</taxon>
        <taxon>Streptophyta</taxon>
        <taxon>Embryophyta</taxon>
        <taxon>Tracheophyta</taxon>
        <taxon>Spermatophyta</taxon>
        <taxon>Magnoliopsida</taxon>
        <taxon>eudicotyledons</taxon>
        <taxon>Gunneridae</taxon>
        <taxon>Pentapetalae</taxon>
        <taxon>asterids</taxon>
        <taxon>lamiids</taxon>
        <taxon>Solanales</taxon>
        <taxon>Solanaceae</taxon>
        <taxon>Solanoideae</taxon>
        <taxon>Solaneae</taxon>
        <taxon>Solanum</taxon>
    </lineage>
</organism>
<dbReference type="EMBL" id="JAIVGD010000015">
    <property type="protein sequence ID" value="KAH0758475.1"/>
    <property type="molecule type" value="Genomic_DNA"/>
</dbReference>
<comment type="caution">
    <text evidence="1">The sequence shown here is derived from an EMBL/GenBank/DDBJ whole genome shotgun (WGS) entry which is preliminary data.</text>
</comment>
<dbReference type="Proteomes" id="UP000826656">
    <property type="component" value="Unassembled WGS sequence"/>
</dbReference>
<evidence type="ECO:0000313" key="1">
    <source>
        <dbReference type="EMBL" id="KAH0758475.1"/>
    </source>
</evidence>
<evidence type="ECO:0000313" key="2">
    <source>
        <dbReference type="Proteomes" id="UP000826656"/>
    </source>
</evidence>
<gene>
    <name evidence="1" type="ORF">KY290_021968</name>
</gene>
<accession>A0ABQ7V318</accession>
<reference evidence="1 2" key="1">
    <citation type="journal article" date="2021" name="bioRxiv">
        <title>Chromosome-scale and haplotype-resolved genome assembly of a tetraploid potato cultivar.</title>
        <authorList>
            <person name="Sun H."/>
            <person name="Jiao W.-B."/>
            <person name="Krause K."/>
            <person name="Campoy J.A."/>
            <person name="Goel M."/>
            <person name="Folz-Donahue K."/>
            <person name="Kukat C."/>
            <person name="Huettel B."/>
            <person name="Schneeberger K."/>
        </authorList>
    </citation>
    <scope>NUCLEOTIDE SEQUENCE [LARGE SCALE GENOMIC DNA]</scope>
    <source>
        <strain evidence="1">SolTubOtavaFocal</strain>
        <tissue evidence="1">Leaves</tissue>
    </source>
</reference>